<reference evidence="3" key="1">
    <citation type="submission" date="2016-03" db="EMBL/GenBank/DDBJ databases">
        <authorList>
            <person name="Heylen K."/>
            <person name="De Vos P."/>
            <person name="Vekeman B."/>
        </authorList>
    </citation>
    <scope>NUCLEOTIDE SEQUENCE [LARGE SCALE GENOMIC DNA]</scope>
    <source>
        <strain evidence="3">R-45363</strain>
    </source>
</reference>
<dbReference type="InterPro" id="IPR052712">
    <property type="entry name" value="Acid_resist_chaperone_HdeD"/>
</dbReference>
<feature type="transmembrane region" description="Helical" evidence="1">
    <location>
        <begin position="137"/>
        <end position="158"/>
    </location>
</feature>
<evidence type="ECO:0000256" key="1">
    <source>
        <dbReference type="SAM" id="Phobius"/>
    </source>
</evidence>
<feature type="transmembrane region" description="Helical" evidence="1">
    <location>
        <begin position="52"/>
        <end position="75"/>
    </location>
</feature>
<feature type="transmembrane region" description="Helical" evidence="1">
    <location>
        <begin position="164"/>
        <end position="188"/>
    </location>
</feature>
<keyword evidence="1" id="KW-0472">Membrane</keyword>
<evidence type="ECO:0000313" key="3">
    <source>
        <dbReference type="Proteomes" id="UP000078090"/>
    </source>
</evidence>
<dbReference type="Proteomes" id="UP000078090">
    <property type="component" value="Unassembled WGS sequence"/>
</dbReference>
<comment type="caution">
    <text evidence="2">The sequence shown here is derived from an EMBL/GenBank/DDBJ whole genome shotgun (WGS) entry which is preliminary data.</text>
</comment>
<accession>A0A177MT48</accession>
<dbReference type="EMBL" id="LUUG01000048">
    <property type="protein sequence ID" value="OAI08060.1"/>
    <property type="molecule type" value="Genomic_DNA"/>
</dbReference>
<name>A0A177MT48_METMH</name>
<dbReference type="AlphaFoldDB" id="A0A177MT48"/>
<dbReference type="GO" id="GO:0005886">
    <property type="term" value="C:plasma membrane"/>
    <property type="evidence" value="ECO:0007669"/>
    <property type="project" value="TreeGrafter"/>
</dbReference>
<protein>
    <submittedName>
        <fullName evidence="2">Uncharacterized protein</fullName>
    </submittedName>
</protein>
<dbReference type="OrthoDB" id="5567321at2"/>
<dbReference type="RefSeq" id="WP_026600374.1">
    <property type="nucleotide sequence ID" value="NZ_LUUG01000048.1"/>
</dbReference>
<organism evidence="2 3">
    <name type="scientific">Methylomonas methanica</name>
    <dbReference type="NCBI Taxonomy" id="421"/>
    <lineage>
        <taxon>Bacteria</taxon>
        <taxon>Pseudomonadati</taxon>
        <taxon>Pseudomonadota</taxon>
        <taxon>Gammaproteobacteria</taxon>
        <taxon>Methylococcales</taxon>
        <taxon>Methylococcaceae</taxon>
        <taxon>Methylomonas</taxon>
    </lineage>
</organism>
<proteinExistence type="predicted"/>
<dbReference type="PANTHER" id="PTHR34989">
    <property type="entry name" value="PROTEIN HDED"/>
    <property type="match status" value="1"/>
</dbReference>
<feature type="transmembrane region" description="Helical" evidence="1">
    <location>
        <begin position="20"/>
        <end position="40"/>
    </location>
</feature>
<evidence type="ECO:0000313" key="2">
    <source>
        <dbReference type="EMBL" id="OAI08060.1"/>
    </source>
</evidence>
<gene>
    <name evidence="2" type="ORF">A1332_08310</name>
</gene>
<dbReference type="PANTHER" id="PTHR34989:SF1">
    <property type="entry name" value="PROTEIN HDED"/>
    <property type="match status" value="1"/>
</dbReference>
<keyword evidence="1" id="KW-1133">Transmembrane helix</keyword>
<sequence length="197" mass="22462">MKLFSFFTKDGRLNIPWWLWLMQGVFVVIVGFVFSLASIFNPTVAILSVADFSWLPVIGILIMLLGAFECIDAVFSLEVCDFMQRMNAGALDLIFGTLLIFDISDTPDRLSLMIALYLLTRSVLQAVFAMKLKISQLGFNLFISAVSFVLGLMVWLQWPTSESWFFSFGLSTNLVFRGLLMIYLSIYIRRKMSPAYR</sequence>
<keyword evidence="1" id="KW-0812">Transmembrane</keyword>